<sequence>MGSQVVFGSRWPVAYWRPVEGVRHAVDSAERPHPGQRRTALCGVALTIAKASDEQWLAPTCAACWDVARALRDAAQRGISAPHPP</sequence>
<comment type="caution">
    <text evidence="1">The sequence shown here is derived from an EMBL/GenBank/DDBJ whole genome shotgun (WGS) entry which is preliminary data.</text>
</comment>
<evidence type="ECO:0008006" key="3">
    <source>
        <dbReference type="Google" id="ProtNLM"/>
    </source>
</evidence>
<reference evidence="2" key="1">
    <citation type="journal article" date="2019" name="Int. J. Syst. Evol. Microbiol.">
        <title>The Global Catalogue of Microorganisms (GCM) 10K type strain sequencing project: providing services to taxonomists for standard genome sequencing and annotation.</title>
        <authorList>
            <consortium name="The Broad Institute Genomics Platform"/>
            <consortium name="The Broad Institute Genome Sequencing Center for Infectious Disease"/>
            <person name="Wu L."/>
            <person name="Ma J."/>
        </authorList>
    </citation>
    <scope>NUCLEOTIDE SEQUENCE [LARGE SCALE GENOMIC DNA]</scope>
    <source>
        <strain evidence="2">JCM 9687</strain>
    </source>
</reference>
<dbReference type="Gene3D" id="2.30.30.990">
    <property type="entry name" value="Malonyl-[acyl-carrier protein] O-methyltransferase, zinc-finger motif"/>
    <property type="match status" value="1"/>
</dbReference>
<protein>
    <recommendedName>
        <fullName evidence="3">Zinc finger protein</fullName>
    </recommendedName>
</protein>
<accession>A0ABP6RV59</accession>
<dbReference type="RefSeq" id="WP_258342041.1">
    <property type="nucleotide sequence ID" value="NZ_BAAAYK010000038.1"/>
</dbReference>
<dbReference type="EMBL" id="BAAAYK010000038">
    <property type="protein sequence ID" value="GAA3361236.1"/>
    <property type="molecule type" value="Genomic_DNA"/>
</dbReference>
<name>A0ABP6RV59_9PSEU</name>
<organism evidence="1 2">
    <name type="scientific">Saccharopolyspora gregorii</name>
    <dbReference type="NCBI Taxonomy" id="33914"/>
    <lineage>
        <taxon>Bacteria</taxon>
        <taxon>Bacillati</taxon>
        <taxon>Actinomycetota</taxon>
        <taxon>Actinomycetes</taxon>
        <taxon>Pseudonocardiales</taxon>
        <taxon>Pseudonocardiaceae</taxon>
        <taxon>Saccharopolyspora</taxon>
    </lineage>
</organism>
<dbReference type="Proteomes" id="UP001500483">
    <property type="component" value="Unassembled WGS sequence"/>
</dbReference>
<gene>
    <name evidence="1" type="ORF">GCM10020366_44400</name>
</gene>
<proteinExistence type="predicted"/>
<evidence type="ECO:0000313" key="2">
    <source>
        <dbReference type="Proteomes" id="UP001500483"/>
    </source>
</evidence>
<evidence type="ECO:0000313" key="1">
    <source>
        <dbReference type="EMBL" id="GAA3361236.1"/>
    </source>
</evidence>
<dbReference type="Pfam" id="PF16827">
    <property type="entry name" value="zf-HC3"/>
    <property type="match status" value="1"/>
</dbReference>
<dbReference type="InterPro" id="IPR031795">
    <property type="entry name" value="Zf-HC3"/>
</dbReference>
<keyword evidence="2" id="KW-1185">Reference proteome</keyword>